<dbReference type="OrthoDB" id="9788221at2"/>
<dbReference type="GO" id="GO:0016853">
    <property type="term" value="F:isomerase activity"/>
    <property type="evidence" value="ECO:0007669"/>
    <property type="project" value="UniProtKB-KW"/>
</dbReference>
<dbReference type="PANTHER" id="PTHR13774">
    <property type="entry name" value="PHENAZINE BIOSYNTHESIS PROTEIN"/>
    <property type="match status" value="1"/>
</dbReference>
<gene>
    <name evidence="3" type="ORF">C0Z18_17310</name>
</gene>
<protein>
    <submittedName>
        <fullName evidence="3">2,3-dihydro-3-hydroxyanthranilate isomerase</fullName>
    </submittedName>
</protein>
<dbReference type="PANTHER" id="PTHR13774:SF32">
    <property type="entry name" value="ANTISENSE-ENHANCING SEQUENCE 1"/>
    <property type="match status" value="1"/>
</dbReference>
<dbReference type="AlphaFoldDB" id="A0A2N7VMI6"/>
<name>A0A2N7VMI6_9BURK</name>
<dbReference type="SUPFAM" id="SSF54506">
    <property type="entry name" value="Diaminopimelate epimerase-like"/>
    <property type="match status" value="1"/>
</dbReference>
<evidence type="ECO:0000313" key="3">
    <source>
        <dbReference type="EMBL" id="PMS18335.1"/>
    </source>
</evidence>
<proteinExistence type="inferred from homology"/>
<accession>A0A2N7VMI6</accession>
<dbReference type="InterPro" id="IPR003719">
    <property type="entry name" value="Phenazine_PhzF-like"/>
</dbReference>
<dbReference type="Proteomes" id="UP000235616">
    <property type="component" value="Unassembled WGS sequence"/>
</dbReference>
<keyword evidence="3" id="KW-0413">Isomerase</keyword>
<dbReference type="GO" id="GO:0005737">
    <property type="term" value="C:cytoplasm"/>
    <property type="evidence" value="ECO:0007669"/>
    <property type="project" value="TreeGrafter"/>
</dbReference>
<reference evidence="3 4" key="1">
    <citation type="submission" date="2018-01" db="EMBL/GenBank/DDBJ databases">
        <title>Whole genome analyses suggest that Burkholderia sensu lato contains two further novel genera in the rhizoxinica-symbiotica group Mycetohabitans gen. nov., and Trinickia gen. nov.: implications for the evolution of diazotrophy and nodulation in the Burkholderiaceae.</title>
        <authorList>
            <person name="Estrada-de los Santos P."/>
            <person name="Palmer M."/>
            <person name="Chavez-Ramirez B."/>
            <person name="Beukes C."/>
            <person name="Steenkamp E.T."/>
            <person name="Hirsch A.M."/>
            <person name="Manyaka P."/>
            <person name="Maluk M."/>
            <person name="Lafos M."/>
            <person name="Crook M."/>
            <person name="Gross E."/>
            <person name="Simon M.F."/>
            <person name="Bueno dos Reis Junior F."/>
            <person name="Poole P.S."/>
            <person name="Venter S.N."/>
            <person name="James E.K."/>
        </authorList>
    </citation>
    <scope>NUCLEOTIDE SEQUENCE [LARGE SCALE GENOMIC DNA]</scope>
    <source>
        <strain evidence="3 4">GIMN1.004</strain>
    </source>
</reference>
<comment type="similarity">
    <text evidence="1">Belongs to the PhzF family.</text>
</comment>
<dbReference type="Pfam" id="PF02567">
    <property type="entry name" value="PhzC-PhzF"/>
    <property type="match status" value="1"/>
</dbReference>
<comment type="caution">
    <text evidence="3">The sequence shown here is derived from an EMBL/GenBank/DDBJ whole genome shotgun (WGS) entry which is preliminary data.</text>
</comment>
<evidence type="ECO:0000313" key="4">
    <source>
        <dbReference type="Proteomes" id="UP000235616"/>
    </source>
</evidence>
<dbReference type="PIRSF" id="PIRSF016184">
    <property type="entry name" value="PhzC_PhzF"/>
    <property type="match status" value="1"/>
</dbReference>
<evidence type="ECO:0000256" key="2">
    <source>
        <dbReference type="PIRSR" id="PIRSR016184-1"/>
    </source>
</evidence>
<organism evidence="3 4">
    <name type="scientific">Trinickia dabaoshanensis</name>
    <dbReference type="NCBI Taxonomy" id="564714"/>
    <lineage>
        <taxon>Bacteria</taxon>
        <taxon>Pseudomonadati</taxon>
        <taxon>Pseudomonadota</taxon>
        <taxon>Betaproteobacteria</taxon>
        <taxon>Burkholderiales</taxon>
        <taxon>Burkholderiaceae</taxon>
        <taxon>Trinickia</taxon>
    </lineage>
</organism>
<dbReference type="RefSeq" id="WP_102646648.1">
    <property type="nucleotide sequence ID" value="NZ_PNYA01000015.1"/>
</dbReference>
<feature type="active site" evidence="2">
    <location>
        <position position="53"/>
    </location>
</feature>
<evidence type="ECO:0000256" key="1">
    <source>
        <dbReference type="ARBA" id="ARBA00008270"/>
    </source>
</evidence>
<dbReference type="Gene3D" id="3.10.310.10">
    <property type="entry name" value="Diaminopimelate Epimerase, Chain A, domain 1"/>
    <property type="match status" value="2"/>
</dbReference>
<dbReference type="EMBL" id="PNYA01000015">
    <property type="protein sequence ID" value="PMS18335.1"/>
    <property type="molecule type" value="Genomic_DNA"/>
</dbReference>
<keyword evidence="4" id="KW-1185">Reference proteome</keyword>
<dbReference type="NCBIfam" id="TIGR00654">
    <property type="entry name" value="PhzF_family"/>
    <property type="match status" value="1"/>
</dbReference>
<sequence length="289" mass="30937">MSASESPEYYDYVVADAFTDAPLCGNPVAVFTNATGLSARDMQRIARELNLSESTFVFRPKSSGDYHVRIFTPVNELPFAGHPTLGTAFVLGRTHSGNRLVMETAMGDVPFALERDAAGHMTAATMTQPVPTWSSYEFEDTLLRGLGLDASTLPVEVYRNGPRHVFVGLPSLAALSAVKPDQRILALLPDVAANCFAGSGNQWRSRMFSPAYGVAEDAATGSAAGPLALHLIRHGLLDFGQTIEIEQGVEMGRRSVMRAKVGGTLGDLGPIHVSGSAVIVARGQFVRWS</sequence>